<dbReference type="EMBL" id="JAPQKO010000003">
    <property type="protein sequence ID" value="KAJ5172824.1"/>
    <property type="molecule type" value="Genomic_DNA"/>
</dbReference>
<feature type="transmembrane region" description="Helical" evidence="9">
    <location>
        <begin position="246"/>
        <end position="264"/>
    </location>
</feature>
<keyword evidence="11" id="KW-1185">Reference proteome</keyword>
<feature type="region of interest" description="Disordered" evidence="8">
    <location>
        <begin position="1"/>
        <end position="102"/>
    </location>
</feature>
<dbReference type="InterPro" id="IPR001807">
    <property type="entry name" value="ClC"/>
</dbReference>
<feature type="transmembrane region" description="Helical" evidence="9">
    <location>
        <begin position="544"/>
        <end position="563"/>
    </location>
</feature>
<evidence type="ECO:0000256" key="6">
    <source>
        <dbReference type="ARBA" id="ARBA00023136"/>
    </source>
</evidence>
<keyword evidence="4 9" id="KW-1133">Transmembrane helix</keyword>
<evidence type="ECO:0000256" key="7">
    <source>
        <dbReference type="ARBA" id="ARBA00023214"/>
    </source>
</evidence>
<feature type="transmembrane region" description="Helical" evidence="9">
    <location>
        <begin position="384"/>
        <end position="404"/>
    </location>
</feature>
<dbReference type="GO" id="GO:0005769">
    <property type="term" value="C:early endosome"/>
    <property type="evidence" value="ECO:0007669"/>
    <property type="project" value="TreeGrafter"/>
</dbReference>
<evidence type="ECO:0000256" key="9">
    <source>
        <dbReference type="SAM" id="Phobius"/>
    </source>
</evidence>
<dbReference type="Pfam" id="PF00654">
    <property type="entry name" value="Voltage_CLC"/>
    <property type="match status" value="1"/>
</dbReference>
<reference evidence="10" key="1">
    <citation type="submission" date="2022-11" db="EMBL/GenBank/DDBJ databases">
        <authorList>
            <person name="Petersen C."/>
        </authorList>
    </citation>
    <scope>NUCLEOTIDE SEQUENCE</scope>
    <source>
        <strain evidence="10">IBT 21917</strain>
    </source>
</reference>
<proteinExistence type="predicted"/>
<dbReference type="Proteomes" id="UP001146351">
    <property type="component" value="Unassembled WGS sequence"/>
</dbReference>
<evidence type="ECO:0000256" key="5">
    <source>
        <dbReference type="ARBA" id="ARBA00023065"/>
    </source>
</evidence>
<dbReference type="GO" id="GO:0005886">
    <property type="term" value="C:plasma membrane"/>
    <property type="evidence" value="ECO:0007669"/>
    <property type="project" value="TreeGrafter"/>
</dbReference>
<dbReference type="CDD" id="cd03684">
    <property type="entry name" value="ClC_3_like"/>
    <property type="match status" value="1"/>
</dbReference>
<evidence type="ECO:0000256" key="4">
    <source>
        <dbReference type="ARBA" id="ARBA00022989"/>
    </source>
</evidence>
<dbReference type="GO" id="GO:0005794">
    <property type="term" value="C:Golgi apparatus"/>
    <property type="evidence" value="ECO:0007669"/>
    <property type="project" value="TreeGrafter"/>
</dbReference>
<evidence type="ECO:0000256" key="1">
    <source>
        <dbReference type="ARBA" id="ARBA00004141"/>
    </source>
</evidence>
<feature type="compositionally biased region" description="Polar residues" evidence="8">
    <location>
        <begin position="1"/>
        <end position="29"/>
    </location>
</feature>
<dbReference type="GO" id="GO:0005247">
    <property type="term" value="F:voltage-gated chloride channel activity"/>
    <property type="evidence" value="ECO:0007669"/>
    <property type="project" value="TreeGrafter"/>
</dbReference>
<protein>
    <recommendedName>
        <fullName evidence="12">Chloride channel protein</fullName>
    </recommendedName>
</protein>
<evidence type="ECO:0000313" key="10">
    <source>
        <dbReference type="EMBL" id="KAJ5172824.1"/>
    </source>
</evidence>
<keyword evidence="3 9" id="KW-0812">Transmembrane</keyword>
<organism evidence="10 11">
    <name type="scientific">Penicillium capsulatum</name>
    <dbReference type="NCBI Taxonomy" id="69766"/>
    <lineage>
        <taxon>Eukaryota</taxon>
        <taxon>Fungi</taxon>
        <taxon>Dikarya</taxon>
        <taxon>Ascomycota</taxon>
        <taxon>Pezizomycotina</taxon>
        <taxon>Eurotiomycetes</taxon>
        <taxon>Eurotiomycetidae</taxon>
        <taxon>Eurotiales</taxon>
        <taxon>Aspergillaceae</taxon>
        <taxon>Penicillium</taxon>
    </lineage>
</organism>
<comment type="caution">
    <text evidence="10">The sequence shown here is derived from an EMBL/GenBank/DDBJ whole genome shotgun (WGS) entry which is preliminary data.</text>
</comment>
<dbReference type="Gene3D" id="1.10.3080.10">
    <property type="entry name" value="Clc chloride channel"/>
    <property type="match status" value="1"/>
</dbReference>
<evidence type="ECO:0000256" key="3">
    <source>
        <dbReference type="ARBA" id="ARBA00022692"/>
    </source>
</evidence>
<feature type="transmembrane region" description="Helical" evidence="9">
    <location>
        <begin position="348"/>
        <end position="372"/>
    </location>
</feature>
<keyword evidence="5" id="KW-0406">Ion transport</keyword>
<reference evidence="10" key="2">
    <citation type="journal article" date="2023" name="IMA Fungus">
        <title>Comparative genomic study of the Penicillium genus elucidates a diverse pangenome and 15 lateral gene transfer events.</title>
        <authorList>
            <person name="Petersen C."/>
            <person name="Sorensen T."/>
            <person name="Nielsen M.R."/>
            <person name="Sondergaard T.E."/>
            <person name="Sorensen J.L."/>
            <person name="Fitzpatrick D.A."/>
            <person name="Frisvad J.C."/>
            <person name="Nielsen K.L."/>
        </authorList>
    </citation>
    <scope>NUCLEOTIDE SEQUENCE</scope>
    <source>
        <strain evidence="10">IBT 21917</strain>
    </source>
</reference>
<sequence>MSVTGQGSRSNSQPQAAHPQPGQSTSTQPHDIRHSAEGLNEPISFKPKRRRQSRFSLSSLFSNTAGGSNTGLGFSRSEGAQNGDSSPPESYEPIGLGIDPNASKDGAPLDWYVEGPGRRVGYDDFTAIDWIYEYTKERQRKRLLYSSGQGVLGPVRRLLEASNIWLVLIATGVAVGIIAAAIDVATDWLADLKTGYCKSGSGGGKFYLNRSFCCWGLDDYSKCIDWTPWGNALGATSTGGQYTLQYISYVIFSVMCALASCVLVRKYAIYAKHSGIPEIKTILGGTVIRHFMGPWTLAIKSLGLCLSVASGLWLGKEGPLVHVACCCANIMMKPFDSLHGNEARKREVLSAAAAAGISVAFGAPIGGVLFSLEQLSYYFPDKTMWQSFVCAMVAAVTLQALNPFRTGKIVLYQVTYTRGWHRFEIIPFIMLGITGGLFGAFLIRLNMRITKWRRSQTSSRPIVEVAVITLLTALINFPNEFMRAQNSELVQALFAECSNETYDQLGLCVSGSSALRVVAFLLMGAALAFILASLTFGLEIPAGIILPSVAIGALYGRALGIVVRMWQEAYPKAFLFSKCEPDIPCVTPGLYAIIGAASALGGATRMTLSIVVIMFELTGALTYVIPIMIAVMLSKWCGDIFGKRGIYESWIRLNEYPFLDHRDDTTPPDVSARRVMTSVDDLSVITATGHTIGSLRNILANTTYRGFPVITETSSPILLGYITRNELSFALNYSASTAHHQLSDVTQVLFVHQPFADPGETLDLRPWMDQTPITLNSNISFLVVLRMFQRLGLRYVIFANKGVLQGLLTKKDVWSVLNGVEFRRQEALRGDNYEDIHEAEEVGLLQSDERSSISSPLRRDSL</sequence>
<dbReference type="InterPro" id="IPR014743">
    <property type="entry name" value="Cl-channel_core"/>
</dbReference>
<dbReference type="OrthoDB" id="44789at2759"/>
<dbReference type="PRINTS" id="PR00762">
    <property type="entry name" value="CLCHANNEL"/>
</dbReference>
<feature type="compositionally biased region" description="Polar residues" evidence="8">
    <location>
        <begin position="78"/>
        <end position="88"/>
    </location>
</feature>
<keyword evidence="2" id="KW-0813">Transport</keyword>
<comment type="subcellular location">
    <subcellularLocation>
        <location evidence="1">Membrane</location>
        <topology evidence="1">Multi-pass membrane protein</topology>
    </subcellularLocation>
</comment>
<dbReference type="InterPro" id="IPR046342">
    <property type="entry name" value="CBS_dom_sf"/>
</dbReference>
<keyword evidence="6 9" id="KW-0472">Membrane</keyword>
<feature type="transmembrane region" description="Helical" evidence="9">
    <location>
        <begin position="164"/>
        <end position="182"/>
    </location>
</feature>
<evidence type="ECO:0000313" key="11">
    <source>
        <dbReference type="Proteomes" id="UP001146351"/>
    </source>
</evidence>
<dbReference type="SUPFAM" id="SSF81340">
    <property type="entry name" value="Clc chloride channel"/>
    <property type="match status" value="1"/>
</dbReference>
<dbReference type="PANTHER" id="PTHR45711:SF6">
    <property type="entry name" value="CHLORIDE CHANNEL PROTEIN"/>
    <property type="match status" value="1"/>
</dbReference>
<dbReference type="FunFam" id="1.10.3080.10:FF:000011">
    <property type="entry name" value="Chloride channel protein"/>
    <property type="match status" value="1"/>
</dbReference>
<evidence type="ECO:0008006" key="12">
    <source>
        <dbReference type="Google" id="ProtNLM"/>
    </source>
</evidence>
<accession>A0A9W9LQZ6</accession>
<dbReference type="SUPFAM" id="SSF54631">
    <property type="entry name" value="CBS-domain pair"/>
    <property type="match status" value="1"/>
</dbReference>
<keyword evidence="7" id="KW-0868">Chloride</keyword>
<feature type="transmembrane region" description="Helical" evidence="9">
    <location>
        <begin position="517"/>
        <end position="538"/>
    </location>
</feature>
<feature type="transmembrane region" description="Helical" evidence="9">
    <location>
        <begin position="583"/>
        <end position="604"/>
    </location>
</feature>
<evidence type="ECO:0000256" key="8">
    <source>
        <dbReference type="SAM" id="MobiDB-lite"/>
    </source>
</evidence>
<dbReference type="CDD" id="cd04591">
    <property type="entry name" value="CBS_pair_voltage-gated_CLC_euk_bac"/>
    <property type="match status" value="1"/>
</dbReference>
<dbReference type="PANTHER" id="PTHR45711">
    <property type="entry name" value="CHLORIDE CHANNEL PROTEIN"/>
    <property type="match status" value="1"/>
</dbReference>
<gene>
    <name evidence="10" type="ORF">N7492_005417</name>
</gene>
<feature type="transmembrane region" description="Helical" evidence="9">
    <location>
        <begin position="610"/>
        <end position="634"/>
    </location>
</feature>
<name>A0A9W9LQZ6_9EURO</name>
<evidence type="ECO:0000256" key="2">
    <source>
        <dbReference type="ARBA" id="ARBA00022448"/>
    </source>
</evidence>
<dbReference type="AlphaFoldDB" id="A0A9W9LQZ6"/>
<dbReference type="Gene3D" id="3.10.580.20">
    <property type="match status" value="1"/>
</dbReference>
<feature type="transmembrane region" description="Helical" evidence="9">
    <location>
        <begin position="425"/>
        <end position="447"/>
    </location>
</feature>